<keyword evidence="3 5" id="KW-1133">Transmembrane helix</keyword>
<reference evidence="6 7" key="1">
    <citation type="submission" date="2015-07" db="EMBL/GenBank/DDBJ databases">
        <title>Genome sequencing of Kibdelosporangium phytohabitans.</title>
        <authorList>
            <person name="Qin S."/>
            <person name="Xing K."/>
        </authorList>
    </citation>
    <scope>NUCLEOTIDE SEQUENCE [LARGE SCALE GENOMIC DNA]</scope>
    <source>
        <strain evidence="6 7">KLBMP1111</strain>
    </source>
</reference>
<evidence type="ECO:0000256" key="5">
    <source>
        <dbReference type="SAM" id="Phobius"/>
    </source>
</evidence>
<sequence>MSTVYVIVAAITIAVNTAAALADFVRAEFVLANAAELDLPASWVLPLGLLKLAGAAGLVLGIAGIEFIGIAAAVGLVLFFAGAVGIHVWKKVYHNLGYPGACLVLAGATLVLTSV</sequence>
<dbReference type="Proteomes" id="UP000063699">
    <property type="component" value="Chromosome"/>
</dbReference>
<dbReference type="AlphaFoldDB" id="A0A0N9IC05"/>
<feature type="transmembrane region" description="Helical" evidence="5">
    <location>
        <begin position="70"/>
        <end position="89"/>
    </location>
</feature>
<dbReference type="Pfam" id="PF13564">
    <property type="entry name" value="DoxX_2"/>
    <property type="match status" value="1"/>
</dbReference>
<comment type="subcellular location">
    <subcellularLocation>
        <location evidence="1">Membrane</location>
        <topology evidence="1">Multi-pass membrane protein</topology>
    </subcellularLocation>
</comment>
<name>A0A0N9IC05_9PSEU</name>
<evidence type="ECO:0008006" key="8">
    <source>
        <dbReference type="Google" id="ProtNLM"/>
    </source>
</evidence>
<evidence type="ECO:0000256" key="2">
    <source>
        <dbReference type="ARBA" id="ARBA00022692"/>
    </source>
</evidence>
<dbReference type="EMBL" id="CP012752">
    <property type="protein sequence ID" value="ALG13817.1"/>
    <property type="molecule type" value="Genomic_DNA"/>
</dbReference>
<evidence type="ECO:0000256" key="1">
    <source>
        <dbReference type="ARBA" id="ARBA00004141"/>
    </source>
</evidence>
<evidence type="ECO:0000313" key="6">
    <source>
        <dbReference type="EMBL" id="ALG13817.1"/>
    </source>
</evidence>
<accession>A0A0N9IC05</accession>
<dbReference type="GO" id="GO:0016020">
    <property type="term" value="C:membrane"/>
    <property type="evidence" value="ECO:0007669"/>
    <property type="project" value="UniProtKB-SubCell"/>
</dbReference>
<dbReference type="InterPro" id="IPR032808">
    <property type="entry name" value="DoxX"/>
</dbReference>
<proteinExistence type="predicted"/>
<dbReference type="RefSeq" id="WP_054295700.1">
    <property type="nucleotide sequence ID" value="NZ_CP012752.1"/>
</dbReference>
<feature type="transmembrane region" description="Helical" evidence="5">
    <location>
        <begin position="43"/>
        <end position="63"/>
    </location>
</feature>
<keyword evidence="7" id="KW-1185">Reference proteome</keyword>
<evidence type="ECO:0000256" key="3">
    <source>
        <dbReference type="ARBA" id="ARBA00022989"/>
    </source>
</evidence>
<protein>
    <recommendedName>
        <fullName evidence="8">Transmembrane invasion protein</fullName>
    </recommendedName>
</protein>
<dbReference type="KEGG" id="kphy:AOZ06_49350"/>
<evidence type="ECO:0000313" key="7">
    <source>
        <dbReference type="Proteomes" id="UP000063699"/>
    </source>
</evidence>
<dbReference type="STRING" id="860235.AOZ06_49350"/>
<keyword evidence="2 5" id="KW-0812">Transmembrane</keyword>
<organism evidence="6 7">
    <name type="scientific">Kibdelosporangium phytohabitans</name>
    <dbReference type="NCBI Taxonomy" id="860235"/>
    <lineage>
        <taxon>Bacteria</taxon>
        <taxon>Bacillati</taxon>
        <taxon>Actinomycetota</taxon>
        <taxon>Actinomycetes</taxon>
        <taxon>Pseudonocardiales</taxon>
        <taxon>Pseudonocardiaceae</taxon>
        <taxon>Kibdelosporangium</taxon>
    </lineage>
</organism>
<dbReference type="OrthoDB" id="4337053at2"/>
<gene>
    <name evidence="6" type="ORF">AOZ06_49350</name>
</gene>
<keyword evidence="4 5" id="KW-0472">Membrane</keyword>
<evidence type="ECO:0000256" key="4">
    <source>
        <dbReference type="ARBA" id="ARBA00023136"/>
    </source>
</evidence>